<evidence type="ECO:0000313" key="2">
    <source>
        <dbReference type="EMBL" id="KAJ5162207.1"/>
    </source>
</evidence>
<feature type="signal peptide" evidence="1">
    <location>
        <begin position="1"/>
        <end position="17"/>
    </location>
</feature>
<protein>
    <submittedName>
        <fullName evidence="2">Uncharacterized protein</fullName>
    </submittedName>
</protein>
<comment type="caution">
    <text evidence="2">The sequence shown here is derived from an EMBL/GenBank/DDBJ whole genome shotgun (WGS) entry which is preliminary data.</text>
</comment>
<keyword evidence="3" id="KW-1185">Reference proteome</keyword>
<name>A0A9W9I2S0_9EURO</name>
<feature type="chain" id="PRO_5040958157" evidence="1">
    <location>
        <begin position="18"/>
        <end position="129"/>
    </location>
</feature>
<accession>A0A9W9I2S0</accession>
<dbReference type="OrthoDB" id="5230873at2759"/>
<reference evidence="2" key="2">
    <citation type="journal article" date="2023" name="IMA Fungus">
        <title>Comparative genomic study of the Penicillium genus elucidates a diverse pangenome and 15 lateral gene transfer events.</title>
        <authorList>
            <person name="Petersen C."/>
            <person name="Sorensen T."/>
            <person name="Nielsen M.R."/>
            <person name="Sondergaard T.E."/>
            <person name="Sorensen J.L."/>
            <person name="Fitzpatrick D.A."/>
            <person name="Frisvad J.C."/>
            <person name="Nielsen K.L."/>
        </authorList>
    </citation>
    <scope>NUCLEOTIDE SEQUENCE</scope>
    <source>
        <strain evidence="2">IBT 21917</strain>
    </source>
</reference>
<evidence type="ECO:0000313" key="3">
    <source>
        <dbReference type="Proteomes" id="UP001146351"/>
    </source>
</evidence>
<sequence>MKLHLLACVSLATTAFSAPSLGIEKRSPAGNFKLVASDAKASVLGHDGRYMHRKLPIGVTGNGQETPKDAQTDQFDFYGSLLLWKQDRKLASLLRRLKETSVRGVYQVAWDTSKTAPGGAAMVQSQDVQ</sequence>
<keyword evidence="1" id="KW-0732">Signal</keyword>
<dbReference type="Proteomes" id="UP001146351">
    <property type="component" value="Unassembled WGS sequence"/>
</dbReference>
<organism evidence="2 3">
    <name type="scientific">Penicillium capsulatum</name>
    <dbReference type="NCBI Taxonomy" id="69766"/>
    <lineage>
        <taxon>Eukaryota</taxon>
        <taxon>Fungi</taxon>
        <taxon>Dikarya</taxon>
        <taxon>Ascomycota</taxon>
        <taxon>Pezizomycotina</taxon>
        <taxon>Eurotiomycetes</taxon>
        <taxon>Eurotiomycetidae</taxon>
        <taxon>Eurotiales</taxon>
        <taxon>Aspergillaceae</taxon>
        <taxon>Penicillium</taxon>
    </lineage>
</organism>
<proteinExistence type="predicted"/>
<reference evidence="2" key="1">
    <citation type="submission" date="2022-11" db="EMBL/GenBank/DDBJ databases">
        <authorList>
            <person name="Petersen C."/>
        </authorList>
    </citation>
    <scope>NUCLEOTIDE SEQUENCE</scope>
    <source>
        <strain evidence="2">IBT 21917</strain>
    </source>
</reference>
<dbReference type="EMBL" id="JAPQKO010000005">
    <property type="protein sequence ID" value="KAJ5162207.1"/>
    <property type="molecule type" value="Genomic_DNA"/>
</dbReference>
<dbReference type="AlphaFoldDB" id="A0A9W9I2S0"/>
<evidence type="ECO:0000256" key="1">
    <source>
        <dbReference type="SAM" id="SignalP"/>
    </source>
</evidence>
<gene>
    <name evidence="2" type="ORF">N7492_007599</name>
</gene>